<dbReference type="Proteomes" id="UP001580407">
    <property type="component" value="Unassembled WGS sequence"/>
</dbReference>
<reference evidence="2 3" key="1">
    <citation type="submission" date="2024-09" db="EMBL/GenBank/DDBJ databases">
        <authorList>
            <person name="Ruan L."/>
        </authorList>
    </citation>
    <scope>NUCLEOTIDE SEQUENCE [LARGE SCALE GENOMIC DNA]</scope>
    <source>
        <strain evidence="2 3">D33</strain>
    </source>
</reference>
<name>A0ABV5BA21_9BACL</name>
<keyword evidence="1" id="KW-1133">Transmembrane helix</keyword>
<protein>
    <recommendedName>
        <fullName evidence="4">Sporulation protein YjcZ</fullName>
    </recommendedName>
</protein>
<feature type="transmembrane region" description="Helical" evidence="1">
    <location>
        <begin position="34"/>
        <end position="55"/>
    </location>
</feature>
<organism evidence="2 3">
    <name type="scientific">Paenibacillus terreus</name>
    <dbReference type="NCBI Taxonomy" id="1387834"/>
    <lineage>
        <taxon>Bacteria</taxon>
        <taxon>Bacillati</taxon>
        <taxon>Bacillota</taxon>
        <taxon>Bacilli</taxon>
        <taxon>Bacillales</taxon>
        <taxon>Paenibacillaceae</taxon>
        <taxon>Paenibacillus</taxon>
    </lineage>
</organism>
<evidence type="ECO:0000313" key="2">
    <source>
        <dbReference type="EMBL" id="MFB5682551.1"/>
    </source>
</evidence>
<proteinExistence type="predicted"/>
<accession>A0ABV5BA21</accession>
<keyword evidence="1" id="KW-0472">Membrane</keyword>
<dbReference type="EMBL" id="JBHILM010000018">
    <property type="protein sequence ID" value="MFB5682551.1"/>
    <property type="molecule type" value="Genomic_DNA"/>
</dbReference>
<evidence type="ECO:0000256" key="1">
    <source>
        <dbReference type="SAM" id="Phobius"/>
    </source>
</evidence>
<sequence>MKTKGVGYAGAGPWGYPGYVPGIKPGFGFGYGEWGPVGTILVLLILLAIISRAWLLY</sequence>
<evidence type="ECO:0008006" key="4">
    <source>
        <dbReference type="Google" id="ProtNLM"/>
    </source>
</evidence>
<dbReference type="RefSeq" id="WP_375526308.1">
    <property type="nucleotide sequence ID" value="NZ_JBHILM010000018.1"/>
</dbReference>
<keyword evidence="3" id="KW-1185">Reference proteome</keyword>
<evidence type="ECO:0000313" key="3">
    <source>
        <dbReference type="Proteomes" id="UP001580407"/>
    </source>
</evidence>
<comment type="caution">
    <text evidence="2">The sequence shown here is derived from an EMBL/GenBank/DDBJ whole genome shotgun (WGS) entry which is preliminary data.</text>
</comment>
<gene>
    <name evidence="2" type="ORF">ACE3NQ_16615</name>
</gene>
<keyword evidence="1" id="KW-0812">Transmembrane</keyword>